<organism evidence="2 3">
    <name type="scientific">Macrolepiota fuliginosa MF-IS2</name>
    <dbReference type="NCBI Taxonomy" id="1400762"/>
    <lineage>
        <taxon>Eukaryota</taxon>
        <taxon>Fungi</taxon>
        <taxon>Dikarya</taxon>
        <taxon>Basidiomycota</taxon>
        <taxon>Agaricomycotina</taxon>
        <taxon>Agaricomycetes</taxon>
        <taxon>Agaricomycetidae</taxon>
        <taxon>Agaricales</taxon>
        <taxon>Agaricineae</taxon>
        <taxon>Agaricaceae</taxon>
        <taxon>Macrolepiota</taxon>
    </lineage>
</organism>
<protein>
    <submittedName>
        <fullName evidence="2">Uncharacterized protein</fullName>
    </submittedName>
</protein>
<evidence type="ECO:0000313" key="3">
    <source>
        <dbReference type="Proteomes" id="UP000807342"/>
    </source>
</evidence>
<keyword evidence="1" id="KW-0812">Transmembrane</keyword>
<accession>A0A9P5XID3</accession>
<name>A0A9P5XID3_9AGAR</name>
<sequence length="138" mass="15732">MSLTIAIMYAIVQFSDLILGQLFGFWNMFGDIHPCFLYFMETRKECAMASSEFRESGEDIIDTPNGPEIENVYTRSCCLMPSCETTNFAYVSKQKNLPLHFDMYFLLFSNVVCMLISHATPSSLLRRPSSPKSPRITS</sequence>
<keyword evidence="1" id="KW-1133">Transmembrane helix</keyword>
<feature type="transmembrane region" description="Helical" evidence="1">
    <location>
        <begin position="7"/>
        <end position="29"/>
    </location>
</feature>
<reference evidence="2" key="1">
    <citation type="submission" date="2020-11" db="EMBL/GenBank/DDBJ databases">
        <authorList>
            <consortium name="DOE Joint Genome Institute"/>
            <person name="Ahrendt S."/>
            <person name="Riley R."/>
            <person name="Andreopoulos W."/>
            <person name="Labutti K."/>
            <person name="Pangilinan J."/>
            <person name="Ruiz-Duenas F.J."/>
            <person name="Barrasa J.M."/>
            <person name="Sanchez-Garcia M."/>
            <person name="Camarero S."/>
            <person name="Miyauchi S."/>
            <person name="Serrano A."/>
            <person name="Linde D."/>
            <person name="Babiker R."/>
            <person name="Drula E."/>
            <person name="Ayuso-Fernandez I."/>
            <person name="Pacheco R."/>
            <person name="Padilla G."/>
            <person name="Ferreira P."/>
            <person name="Barriuso J."/>
            <person name="Kellner H."/>
            <person name="Castanera R."/>
            <person name="Alfaro M."/>
            <person name="Ramirez L."/>
            <person name="Pisabarro A.G."/>
            <person name="Kuo A."/>
            <person name="Tritt A."/>
            <person name="Lipzen A."/>
            <person name="He G."/>
            <person name="Yan M."/>
            <person name="Ng V."/>
            <person name="Cullen D."/>
            <person name="Martin F."/>
            <person name="Rosso M.-N."/>
            <person name="Henrissat B."/>
            <person name="Hibbett D."/>
            <person name="Martinez A.T."/>
            <person name="Grigoriev I.V."/>
        </authorList>
    </citation>
    <scope>NUCLEOTIDE SEQUENCE</scope>
    <source>
        <strain evidence="2">MF-IS2</strain>
    </source>
</reference>
<dbReference type="EMBL" id="MU151088">
    <property type="protein sequence ID" value="KAF9451275.1"/>
    <property type="molecule type" value="Genomic_DNA"/>
</dbReference>
<evidence type="ECO:0000313" key="2">
    <source>
        <dbReference type="EMBL" id="KAF9451275.1"/>
    </source>
</evidence>
<keyword evidence="3" id="KW-1185">Reference proteome</keyword>
<comment type="caution">
    <text evidence="2">The sequence shown here is derived from an EMBL/GenBank/DDBJ whole genome shotgun (WGS) entry which is preliminary data.</text>
</comment>
<gene>
    <name evidence="2" type="ORF">P691DRAFT_379785</name>
</gene>
<keyword evidence="1" id="KW-0472">Membrane</keyword>
<dbReference type="Proteomes" id="UP000807342">
    <property type="component" value="Unassembled WGS sequence"/>
</dbReference>
<proteinExistence type="predicted"/>
<dbReference type="AlphaFoldDB" id="A0A9P5XID3"/>
<evidence type="ECO:0000256" key="1">
    <source>
        <dbReference type="SAM" id="Phobius"/>
    </source>
</evidence>
<feature type="transmembrane region" description="Helical" evidence="1">
    <location>
        <begin position="103"/>
        <end position="125"/>
    </location>
</feature>